<keyword evidence="11" id="KW-1185">Reference proteome</keyword>
<protein>
    <recommendedName>
        <fullName evidence="2">histidine kinase</fullName>
        <ecNumber evidence="2">2.7.13.3</ecNumber>
    </recommendedName>
</protein>
<dbReference type="Gene3D" id="1.10.287.130">
    <property type="match status" value="1"/>
</dbReference>
<dbReference type="PANTHER" id="PTHR43304">
    <property type="entry name" value="PHYTOCHROME-LIKE PROTEIN CPH1"/>
    <property type="match status" value="1"/>
</dbReference>
<feature type="domain" description="PAC" evidence="9">
    <location>
        <begin position="873"/>
        <end position="925"/>
    </location>
</feature>
<evidence type="ECO:0000259" key="8">
    <source>
        <dbReference type="PROSITE" id="PS50112"/>
    </source>
</evidence>
<dbReference type="Gene3D" id="3.30.450.20">
    <property type="entry name" value="PAS domain"/>
    <property type="match status" value="7"/>
</dbReference>
<evidence type="ECO:0000256" key="5">
    <source>
        <dbReference type="ARBA" id="ARBA00022777"/>
    </source>
</evidence>
<dbReference type="SUPFAM" id="SSF55785">
    <property type="entry name" value="PYP-like sensor domain (PAS domain)"/>
    <property type="match status" value="7"/>
</dbReference>
<keyword evidence="5" id="KW-0418">Kinase</keyword>
<dbReference type="InterPro" id="IPR013767">
    <property type="entry name" value="PAS_fold"/>
</dbReference>
<feature type="domain" description="PAS" evidence="8">
    <location>
        <begin position="195"/>
        <end position="266"/>
    </location>
</feature>
<dbReference type="NCBIfam" id="TIGR00229">
    <property type="entry name" value="sensory_box"/>
    <property type="match status" value="7"/>
</dbReference>
<keyword evidence="4" id="KW-0808">Transferase</keyword>
<dbReference type="SMART" id="SM00387">
    <property type="entry name" value="HATPase_c"/>
    <property type="match status" value="1"/>
</dbReference>
<comment type="caution">
    <text evidence="10">The sequence shown here is derived from an EMBL/GenBank/DDBJ whole genome shotgun (WGS) entry which is preliminary data.</text>
</comment>
<evidence type="ECO:0000256" key="4">
    <source>
        <dbReference type="ARBA" id="ARBA00022679"/>
    </source>
</evidence>
<dbReference type="SMART" id="SM00091">
    <property type="entry name" value="PAS"/>
    <property type="match status" value="7"/>
</dbReference>
<proteinExistence type="predicted"/>
<feature type="domain" description="PAC" evidence="9">
    <location>
        <begin position="752"/>
        <end position="803"/>
    </location>
</feature>
<dbReference type="InterPro" id="IPR001610">
    <property type="entry name" value="PAC"/>
</dbReference>
<dbReference type="InterPro" id="IPR052162">
    <property type="entry name" value="Sensor_kinase/Photoreceptor"/>
</dbReference>
<dbReference type="InterPro" id="IPR003661">
    <property type="entry name" value="HisK_dim/P_dom"/>
</dbReference>
<dbReference type="EC" id="2.7.13.3" evidence="2"/>
<dbReference type="Pfam" id="PF00989">
    <property type="entry name" value="PAS"/>
    <property type="match status" value="2"/>
</dbReference>
<sequence>MINKIKVSIEFSLLIFVLAVLIAGITAITVYDTSKQNILFLMITIFVFSALLFYFLIKKKLWIQRLSYKDEKLETAEQYYHDFIAYAGDAILILNNKNKIVDLNDCACNLFGYSREELLQKEFIELIFQGEADALESAEFCDQTKSRLIYRKVKRKDGALIDAEITNWLIKDNGSFAIIRDVTEKKSAEAIIKESEEKYRYLFDNNPAHIIIWDFETLKVLEVNNTILKSHGYSESEWENMSILDNRYEENYQKSKDLAILLLNSDEAVFETRAKYLKKNREVMFLEVTSYKIDYNNKKAVLSIARDVSEQIKAEDKLRQSEEKYHSLVEHAGDAIFVIAQNKNIIEVNSATCQLLGYSREELLNINFLDMYPRDSSDYFSARWDLIKDGKNYLTETRLQRKDGSFVEVEINRKQLDDVSYLSIVRDVSERKKIENELVENKEKLRLFIENSPASLAMFDNDMRYISRSRSWMVDYNLLGQDIIGKKHYDIFPGLSQEWKDIHQSCLKGNIEQREEDFFIRPDGNVEWIRWEIHPWKLASEEIGGIIMFVDIITERKHAVEMFKQQFENSPDTIIYVNKQLKIESINRDTFLNFAVDELIGRDCVSILPESSQSFVREKLEKSFETGKEQEFEYEISKGYWSCTRLVPIVFNDVVTHVLVFSTDISTRKEAEQKLLQSEEKYRVVTENISDAILLVNKNFKIEYLSPSAERISGYSSEEVNSKLIFDFIHPEDLEKDRNFFENSFSSPGVSMQKQLRTINKKGKAIWIEGTIVNLLGKNNEGSYVINYRDITNRKKLEEQQALMASIVNSSDDAIISKNINGIVTSWNVGAERILGYTADEMIGKNIGILVPLGCRDEEVKILNTIKSGHSVEHFETRRVKKNGDLIDVSLTISPVRDVLGNVVGASKIMRNITDRKEIEQELIQNNAELKKANSELDRFVYSASHDLRAPLKSILGLLSITKDYVDANNTELLECLSMLNSSVFKLDSFIEDILSYSRNSRMELDKDEIDFQELLDKIKEKYKFINGVEKLKVQIEINSESVFVSDFKRLSIILNNLLSNAFKYRDETKEESHVKIIFTNNSERAIIRLEDNGIGIAEKDIEKVFSMFYRATMLSTGSGLGLYIVKETLDKLEGNISVESKLGKGTSFTIEIPNQINNYKMVPPSSAEINENNK</sequence>
<accession>A0A3E0EUD5</accession>
<feature type="domain" description="PAS" evidence="8">
    <location>
        <begin position="800"/>
        <end position="846"/>
    </location>
</feature>
<dbReference type="CDD" id="cd00075">
    <property type="entry name" value="HATPase"/>
    <property type="match status" value="1"/>
</dbReference>
<gene>
    <name evidence="10" type="ORF">C8P67_101306</name>
</gene>
<dbReference type="InterPro" id="IPR003594">
    <property type="entry name" value="HATPase_dom"/>
</dbReference>
<feature type="transmembrane region" description="Helical" evidence="6">
    <location>
        <begin position="12"/>
        <end position="31"/>
    </location>
</feature>
<dbReference type="GO" id="GO:0006355">
    <property type="term" value="P:regulation of DNA-templated transcription"/>
    <property type="evidence" value="ECO:0007669"/>
    <property type="project" value="InterPro"/>
</dbReference>
<keyword evidence="6" id="KW-0472">Membrane</keyword>
<dbReference type="Pfam" id="PF00512">
    <property type="entry name" value="HisKA"/>
    <property type="match status" value="1"/>
</dbReference>
<organism evidence="10 11">
    <name type="scientific">Flavobacterium aquicola</name>
    <dbReference type="NCBI Taxonomy" id="1682742"/>
    <lineage>
        <taxon>Bacteria</taxon>
        <taxon>Pseudomonadati</taxon>
        <taxon>Bacteroidota</taxon>
        <taxon>Flavobacteriia</taxon>
        <taxon>Flavobacteriales</taxon>
        <taxon>Flavobacteriaceae</taxon>
        <taxon>Flavobacterium</taxon>
    </lineage>
</organism>
<dbReference type="Pfam" id="PF13426">
    <property type="entry name" value="PAS_9"/>
    <property type="match status" value="3"/>
</dbReference>
<dbReference type="SUPFAM" id="SSF55874">
    <property type="entry name" value="ATPase domain of HSP90 chaperone/DNA topoisomerase II/histidine kinase"/>
    <property type="match status" value="1"/>
</dbReference>
<evidence type="ECO:0000256" key="1">
    <source>
        <dbReference type="ARBA" id="ARBA00000085"/>
    </source>
</evidence>
<feature type="domain" description="Histidine kinase" evidence="7">
    <location>
        <begin position="943"/>
        <end position="1157"/>
    </location>
</feature>
<dbReference type="PROSITE" id="PS50109">
    <property type="entry name" value="HIS_KIN"/>
    <property type="match status" value="1"/>
</dbReference>
<dbReference type="GO" id="GO:0000155">
    <property type="term" value="F:phosphorelay sensor kinase activity"/>
    <property type="evidence" value="ECO:0007669"/>
    <property type="project" value="InterPro"/>
</dbReference>
<evidence type="ECO:0000313" key="11">
    <source>
        <dbReference type="Proteomes" id="UP000257136"/>
    </source>
</evidence>
<dbReference type="InterPro" id="IPR000014">
    <property type="entry name" value="PAS"/>
</dbReference>
<feature type="domain" description="PAS" evidence="8">
    <location>
        <begin position="321"/>
        <end position="365"/>
    </location>
</feature>
<evidence type="ECO:0000256" key="6">
    <source>
        <dbReference type="SAM" id="Phobius"/>
    </source>
</evidence>
<evidence type="ECO:0000313" key="10">
    <source>
        <dbReference type="EMBL" id="REH01822.1"/>
    </source>
</evidence>
<dbReference type="InterPro" id="IPR004358">
    <property type="entry name" value="Sig_transdc_His_kin-like_C"/>
</dbReference>
<dbReference type="Proteomes" id="UP000257136">
    <property type="component" value="Unassembled WGS sequence"/>
</dbReference>
<dbReference type="PROSITE" id="PS50113">
    <property type="entry name" value="PAC"/>
    <property type="match status" value="3"/>
</dbReference>
<evidence type="ECO:0000259" key="7">
    <source>
        <dbReference type="PROSITE" id="PS50109"/>
    </source>
</evidence>
<dbReference type="PROSITE" id="PS50112">
    <property type="entry name" value="PAS"/>
    <property type="match status" value="5"/>
</dbReference>
<dbReference type="AlphaFoldDB" id="A0A3E0EUD5"/>
<comment type="catalytic activity">
    <reaction evidence="1">
        <text>ATP + protein L-histidine = ADP + protein N-phospho-L-histidine.</text>
        <dbReference type="EC" id="2.7.13.3"/>
    </reaction>
</comment>
<evidence type="ECO:0000256" key="2">
    <source>
        <dbReference type="ARBA" id="ARBA00012438"/>
    </source>
</evidence>
<dbReference type="PANTHER" id="PTHR43304:SF1">
    <property type="entry name" value="PAC DOMAIN-CONTAINING PROTEIN"/>
    <property type="match status" value="1"/>
</dbReference>
<dbReference type="SMART" id="SM00086">
    <property type="entry name" value="PAC"/>
    <property type="match status" value="6"/>
</dbReference>
<feature type="domain" description="PAC" evidence="9">
    <location>
        <begin position="393"/>
        <end position="440"/>
    </location>
</feature>
<feature type="domain" description="PAS" evidence="8">
    <location>
        <begin position="678"/>
        <end position="748"/>
    </location>
</feature>
<dbReference type="InterPro" id="IPR036097">
    <property type="entry name" value="HisK_dim/P_sf"/>
</dbReference>
<keyword evidence="6" id="KW-0812">Transmembrane</keyword>
<dbReference type="Pfam" id="PF08448">
    <property type="entry name" value="PAS_4"/>
    <property type="match status" value="2"/>
</dbReference>
<dbReference type="RefSeq" id="WP_115809644.1">
    <property type="nucleotide sequence ID" value="NZ_QUNI01000001.1"/>
</dbReference>
<feature type="domain" description="PAS" evidence="8">
    <location>
        <begin position="76"/>
        <end position="127"/>
    </location>
</feature>
<evidence type="ECO:0000256" key="3">
    <source>
        <dbReference type="ARBA" id="ARBA00022553"/>
    </source>
</evidence>
<dbReference type="CDD" id="cd00082">
    <property type="entry name" value="HisKA"/>
    <property type="match status" value="1"/>
</dbReference>
<dbReference type="OrthoDB" id="5522855at2"/>
<dbReference type="EMBL" id="QUNI01000001">
    <property type="protein sequence ID" value="REH01822.1"/>
    <property type="molecule type" value="Genomic_DNA"/>
</dbReference>
<reference evidence="10 11" key="1">
    <citation type="submission" date="2018-08" db="EMBL/GenBank/DDBJ databases">
        <title>Genomic Encyclopedia of Archaeal and Bacterial Type Strains, Phase II (KMG-II): from individual species to whole genera.</title>
        <authorList>
            <person name="Goeker M."/>
        </authorList>
    </citation>
    <scope>NUCLEOTIDE SEQUENCE [LARGE SCALE GENOMIC DNA]</scope>
    <source>
        <strain evidence="10 11">DSM 100880</strain>
    </source>
</reference>
<dbReference type="CDD" id="cd00130">
    <property type="entry name" value="PAS"/>
    <property type="match status" value="5"/>
</dbReference>
<dbReference type="SUPFAM" id="SSF47384">
    <property type="entry name" value="Homodimeric domain of signal transducing histidine kinase"/>
    <property type="match status" value="1"/>
</dbReference>
<dbReference type="InterPro" id="IPR035965">
    <property type="entry name" value="PAS-like_dom_sf"/>
</dbReference>
<dbReference type="InterPro" id="IPR005467">
    <property type="entry name" value="His_kinase_dom"/>
</dbReference>
<dbReference type="InterPro" id="IPR036890">
    <property type="entry name" value="HATPase_C_sf"/>
</dbReference>
<evidence type="ECO:0000259" key="9">
    <source>
        <dbReference type="PROSITE" id="PS50113"/>
    </source>
</evidence>
<name>A0A3E0EUD5_9FLAO</name>
<dbReference type="Gene3D" id="3.30.565.10">
    <property type="entry name" value="Histidine kinase-like ATPase, C-terminal domain"/>
    <property type="match status" value="1"/>
</dbReference>
<dbReference type="SMART" id="SM00388">
    <property type="entry name" value="HisKA"/>
    <property type="match status" value="1"/>
</dbReference>
<keyword evidence="6" id="KW-1133">Transmembrane helix</keyword>
<dbReference type="InterPro" id="IPR013656">
    <property type="entry name" value="PAS_4"/>
</dbReference>
<dbReference type="PRINTS" id="PR00344">
    <property type="entry name" value="BCTRLSENSOR"/>
</dbReference>
<keyword evidence="3" id="KW-0597">Phosphoprotein</keyword>
<dbReference type="InterPro" id="IPR000700">
    <property type="entry name" value="PAS-assoc_C"/>
</dbReference>
<dbReference type="Pfam" id="PF02518">
    <property type="entry name" value="HATPase_c"/>
    <property type="match status" value="1"/>
</dbReference>
<feature type="transmembrane region" description="Helical" evidence="6">
    <location>
        <begin position="37"/>
        <end position="57"/>
    </location>
</feature>